<dbReference type="EMBL" id="AYGX02000009">
    <property type="protein sequence ID" value="KRO29375.1"/>
    <property type="molecule type" value="Genomic_DNA"/>
</dbReference>
<dbReference type="Gene3D" id="1.10.30.20">
    <property type="entry name" value="Bacterial XPD DNA helicase, FeS cluster domain"/>
    <property type="match status" value="1"/>
</dbReference>
<keyword evidence="8" id="KW-0408">Iron</keyword>
<evidence type="ECO:0000256" key="8">
    <source>
        <dbReference type="ARBA" id="ARBA00023004"/>
    </source>
</evidence>
<dbReference type="Pfam" id="PF06733">
    <property type="entry name" value="DEAD_2"/>
    <property type="match status" value="1"/>
</dbReference>
<dbReference type="SMART" id="SM00491">
    <property type="entry name" value="HELICc2"/>
    <property type="match status" value="1"/>
</dbReference>
<evidence type="ECO:0000256" key="6">
    <source>
        <dbReference type="ARBA" id="ARBA00022806"/>
    </source>
</evidence>
<evidence type="ECO:0000256" key="12">
    <source>
        <dbReference type="ARBA" id="ARBA00023235"/>
    </source>
</evidence>
<comment type="similarity">
    <text evidence="13">Belongs to the helicase family. DinG subfamily.</text>
</comment>
<dbReference type="GO" id="GO:0016818">
    <property type="term" value="F:hydrolase activity, acting on acid anhydrides, in phosphorus-containing anhydrides"/>
    <property type="evidence" value="ECO:0007669"/>
    <property type="project" value="InterPro"/>
</dbReference>
<keyword evidence="7" id="KW-0067">ATP-binding</keyword>
<dbReference type="PANTHER" id="PTHR11472:SF34">
    <property type="entry name" value="REGULATOR OF TELOMERE ELONGATION HELICASE 1"/>
    <property type="match status" value="1"/>
</dbReference>
<dbReference type="RefSeq" id="WP_024625200.1">
    <property type="nucleotide sequence ID" value="NZ_AYGX02000009.1"/>
</dbReference>
<dbReference type="Proteomes" id="UP000050920">
    <property type="component" value="Unassembled WGS sequence"/>
</dbReference>
<keyword evidence="3" id="KW-0547">Nucleotide-binding</keyword>
<dbReference type="PANTHER" id="PTHR11472">
    <property type="entry name" value="DNA REPAIR DEAD HELICASE RAD3/XP-D SUBFAMILY MEMBER"/>
    <property type="match status" value="1"/>
</dbReference>
<dbReference type="GO" id="GO:0003677">
    <property type="term" value="F:DNA binding"/>
    <property type="evidence" value="ECO:0007669"/>
    <property type="project" value="UniProtKB-KW"/>
</dbReference>
<evidence type="ECO:0000256" key="3">
    <source>
        <dbReference type="ARBA" id="ARBA00022741"/>
    </source>
</evidence>
<evidence type="ECO:0000256" key="13">
    <source>
        <dbReference type="ARBA" id="ARBA00038058"/>
    </source>
</evidence>
<dbReference type="InterPro" id="IPR006554">
    <property type="entry name" value="Helicase-like_DEXD_c2"/>
</dbReference>
<feature type="domain" description="Helicase ATP-binding" evidence="14">
    <location>
        <begin position="180"/>
        <end position="437"/>
    </location>
</feature>
<keyword evidence="1" id="KW-0004">4Fe-4S</keyword>
<evidence type="ECO:0000256" key="1">
    <source>
        <dbReference type="ARBA" id="ARBA00022485"/>
    </source>
</evidence>
<dbReference type="InterPro" id="IPR042493">
    <property type="entry name" value="XPD_DNA_FeS"/>
</dbReference>
<evidence type="ECO:0000256" key="2">
    <source>
        <dbReference type="ARBA" id="ARBA00022723"/>
    </source>
</evidence>
<keyword evidence="2" id="KW-0479">Metal-binding</keyword>
<evidence type="ECO:0000259" key="14">
    <source>
        <dbReference type="PROSITE" id="PS51193"/>
    </source>
</evidence>
<accession>A0A0R2NUJ1</accession>
<keyword evidence="9" id="KW-0411">Iron-sulfur</keyword>
<proteinExistence type="inferred from homology"/>
<dbReference type="PROSITE" id="PS51193">
    <property type="entry name" value="HELICASE_ATP_BIND_2"/>
    <property type="match status" value="1"/>
</dbReference>
<dbReference type="Pfam" id="PF13307">
    <property type="entry name" value="Helicase_C_2"/>
    <property type="match status" value="1"/>
</dbReference>
<evidence type="ECO:0000256" key="7">
    <source>
        <dbReference type="ARBA" id="ARBA00022840"/>
    </source>
</evidence>
<organism evidence="15 16">
    <name type="scientific">Lactiplantibacillus fabifermentans DSM 21115</name>
    <dbReference type="NCBI Taxonomy" id="1413187"/>
    <lineage>
        <taxon>Bacteria</taxon>
        <taxon>Bacillati</taxon>
        <taxon>Bacillota</taxon>
        <taxon>Bacilli</taxon>
        <taxon>Lactobacillales</taxon>
        <taxon>Lactobacillaceae</taxon>
        <taxon>Lactiplantibacillus</taxon>
    </lineage>
</organism>
<name>A0A0R2NUJ1_9LACO</name>
<dbReference type="GO" id="GO:0005524">
    <property type="term" value="F:ATP binding"/>
    <property type="evidence" value="ECO:0007669"/>
    <property type="project" value="UniProtKB-KW"/>
</dbReference>
<dbReference type="Gene3D" id="3.90.320.10">
    <property type="match status" value="1"/>
</dbReference>
<sequence>MATKIGIRQLVEFVLRKGDLNEVKNSQNTALAGARIHRQLQSSRSADYESEVYLKKLVTMNDTDYIISGRADGVQLNDDGALIEEIKTSDQAFEDLTENTHDLYWGQVKVYGHLLFEAHPDLKQVTLQLTYFQVSTEKITKTQKVFQLAELATFFTDLIKEYEYWLTLRADLRQARNASIKDLPFPFPSYRTGQRELAVAVYKTIRLQKRLFVEAPTGTGKTISTLFPAIKALGEDEIERLFYLTAKQSTRHVAEEAVTLMSADGLSLKSITLTAKDQIRFPEEQDVPPEENPFMVGYYDRLKPALKDLLTHEDQITRSVIEKYARKHTVDPFEFSLDTSLFCDLIICDYNYLFDPLVYLQRFFSDDDDDNFFLIDEVHNLVSRARDMYSAAVSDAPIGNLLQLAQPDKSQASDDLQRELKKVRRSFTRISKILIDDHVTEQMQAMPPDKLLGTLRKFNDFVSDWLQQQKPSALLDAVRDYFFDCLTFVKIGDLYDGSYQTRLVLDGHHLTVKELCLDPSDFLDRSLSLGAGAVLFSATLSPMDYYQDVLGGQANSIAYQLPSPFPPKHQAILVTQYVQTTYHERAHSEPAIIASLQALVTAKTGNYLIFLPSYGYLMQIKTAFEAANPDIQTVTQENAMDGAARQAFLDQFQADPDQTLVGFCVLGGIFSEGIDLRGDRLIGVAIVSVGLPGINPETNLIRDYYDHNNGQGFAYAYQLPGMNNVLQAAGRLIRSSHDTGIILLLDQRFASRRYTDLFPPHWRYFQTIQSLPQLTATIDNFWQQTEAPNENKTDA</sequence>
<dbReference type="GO" id="GO:0003678">
    <property type="term" value="F:DNA helicase activity"/>
    <property type="evidence" value="ECO:0007669"/>
    <property type="project" value="InterPro"/>
</dbReference>
<keyword evidence="4" id="KW-0227">DNA damage</keyword>
<evidence type="ECO:0000313" key="16">
    <source>
        <dbReference type="Proteomes" id="UP000050920"/>
    </source>
</evidence>
<dbReference type="GO" id="GO:0051539">
    <property type="term" value="F:4 iron, 4 sulfur cluster binding"/>
    <property type="evidence" value="ECO:0007669"/>
    <property type="project" value="UniProtKB-KW"/>
</dbReference>
<evidence type="ECO:0000256" key="4">
    <source>
        <dbReference type="ARBA" id="ARBA00022763"/>
    </source>
</evidence>
<evidence type="ECO:0000313" key="15">
    <source>
        <dbReference type="EMBL" id="KRO29375.1"/>
    </source>
</evidence>
<gene>
    <name evidence="15" type="ORF">DY78_GL000609</name>
</gene>
<protein>
    <submittedName>
        <fullName evidence="15">DNA helicase</fullName>
    </submittedName>
</protein>
<dbReference type="SUPFAM" id="SSF52540">
    <property type="entry name" value="P-loop containing nucleoside triphosphate hydrolases"/>
    <property type="match status" value="2"/>
</dbReference>
<keyword evidence="6 15" id="KW-0347">Helicase</keyword>
<keyword evidence="16" id="KW-1185">Reference proteome</keyword>
<dbReference type="InterPro" id="IPR006555">
    <property type="entry name" value="ATP-dep_Helicase_C"/>
</dbReference>
<evidence type="ECO:0000256" key="11">
    <source>
        <dbReference type="ARBA" id="ARBA00023204"/>
    </source>
</evidence>
<keyword evidence="12" id="KW-0413">Isomerase</keyword>
<keyword evidence="11" id="KW-0234">DNA repair</keyword>
<dbReference type="InterPro" id="IPR014013">
    <property type="entry name" value="Helic_SF1/SF2_ATP-bd_DinG/Rad3"/>
</dbReference>
<dbReference type="InterPro" id="IPR045028">
    <property type="entry name" value="DinG/Rad3-like"/>
</dbReference>
<dbReference type="Gene3D" id="3.40.50.300">
    <property type="entry name" value="P-loop containing nucleotide triphosphate hydrolases"/>
    <property type="match status" value="2"/>
</dbReference>
<dbReference type="InterPro" id="IPR011604">
    <property type="entry name" value="PDDEXK-like_dom_sf"/>
</dbReference>
<dbReference type="GO" id="GO:0006281">
    <property type="term" value="P:DNA repair"/>
    <property type="evidence" value="ECO:0007669"/>
    <property type="project" value="UniProtKB-KW"/>
</dbReference>
<dbReference type="InterPro" id="IPR010614">
    <property type="entry name" value="RAD3-like_helicase_DEAD"/>
</dbReference>
<evidence type="ECO:0000256" key="9">
    <source>
        <dbReference type="ARBA" id="ARBA00023014"/>
    </source>
</evidence>
<keyword evidence="5" id="KW-0378">Hydrolase</keyword>
<dbReference type="GO" id="GO:0046872">
    <property type="term" value="F:metal ion binding"/>
    <property type="evidence" value="ECO:0007669"/>
    <property type="project" value="UniProtKB-KW"/>
</dbReference>
<dbReference type="InterPro" id="IPR027417">
    <property type="entry name" value="P-loop_NTPase"/>
</dbReference>
<dbReference type="AlphaFoldDB" id="A0A0R2NUJ1"/>
<evidence type="ECO:0000256" key="10">
    <source>
        <dbReference type="ARBA" id="ARBA00023125"/>
    </source>
</evidence>
<dbReference type="SMART" id="SM00488">
    <property type="entry name" value="DEXDc2"/>
    <property type="match status" value="1"/>
</dbReference>
<keyword evidence="10" id="KW-0238">DNA-binding</keyword>
<reference evidence="15 16" key="1">
    <citation type="journal article" date="2015" name="Genome Announc.">
        <title>Expanding the biotechnology potential of lactobacilli through comparative genomics of 213 strains and associated genera.</title>
        <authorList>
            <person name="Sun Z."/>
            <person name="Harris H.M."/>
            <person name="McCann A."/>
            <person name="Guo C."/>
            <person name="Argimon S."/>
            <person name="Zhang W."/>
            <person name="Yang X."/>
            <person name="Jeffery I.B."/>
            <person name="Cooney J.C."/>
            <person name="Kagawa T.F."/>
            <person name="Liu W."/>
            <person name="Song Y."/>
            <person name="Salvetti E."/>
            <person name="Wrobel A."/>
            <person name="Rasinkangas P."/>
            <person name="Parkhill J."/>
            <person name="Rea M.C."/>
            <person name="O'Sullivan O."/>
            <person name="Ritari J."/>
            <person name="Douillard F.P."/>
            <person name="Paul Ross R."/>
            <person name="Yang R."/>
            <person name="Briner A.E."/>
            <person name="Felis G.E."/>
            <person name="de Vos W.M."/>
            <person name="Barrangou R."/>
            <person name="Klaenhammer T.R."/>
            <person name="Caufield P.W."/>
            <person name="Cui Y."/>
            <person name="Zhang H."/>
            <person name="O'Toole P.W."/>
        </authorList>
    </citation>
    <scope>NUCLEOTIDE SEQUENCE [LARGE SCALE GENOMIC DNA]</scope>
    <source>
        <strain evidence="15 16">DSM 21115</strain>
    </source>
</reference>
<evidence type="ECO:0000256" key="5">
    <source>
        <dbReference type="ARBA" id="ARBA00022801"/>
    </source>
</evidence>
<dbReference type="Gene3D" id="1.10.275.40">
    <property type="match status" value="1"/>
</dbReference>
<comment type="caution">
    <text evidence="15">The sequence shown here is derived from an EMBL/GenBank/DDBJ whole genome shotgun (WGS) entry which is preliminary data.</text>
</comment>